<dbReference type="InterPro" id="IPR006143">
    <property type="entry name" value="RND_pump_MFP"/>
</dbReference>
<feature type="domain" description="CusB-like beta-barrel" evidence="2">
    <location>
        <begin position="206"/>
        <end position="289"/>
    </location>
</feature>
<dbReference type="Pfam" id="PF25954">
    <property type="entry name" value="Beta-barrel_RND_2"/>
    <property type="match status" value="1"/>
</dbReference>
<proteinExistence type="inferred from homology"/>
<dbReference type="Gene3D" id="2.40.50.100">
    <property type="match status" value="1"/>
</dbReference>
<evidence type="ECO:0000313" key="4">
    <source>
        <dbReference type="Proteomes" id="UP000645257"/>
    </source>
</evidence>
<dbReference type="Proteomes" id="UP000645257">
    <property type="component" value="Unassembled WGS sequence"/>
</dbReference>
<reference evidence="3" key="2">
    <citation type="submission" date="2020-09" db="EMBL/GenBank/DDBJ databases">
        <authorList>
            <person name="Sun Q."/>
            <person name="Kim S."/>
        </authorList>
    </citation>
    <scope>NUCLEOTIDE SEQUENCE</scope>
    <source>
        <strain evidence="3">KCTC 32182</strain>
    </source>
</reference>
<dbReference type="NCBIfam" id="TIGR01730">
    <property type="entry name" value="RND_mfp"/>
    <property type="match status" value="1"/>
</dbReference>
<reference evidence="3" key="1">
    <citation type="journal article" date="2014" name="Int. J. Syst. Evol. Microbiol.">
        <title>Complete genome sequence of Corynebacterium casei LMG S-19264T (=DSM 44701T), isolated from a smear-ripened cheese.</title>
        <authorList>
            <consortium name="US DOE Joint Genome Institute (JGI-PGF)"/>
            <person name="Walter F."/>
            <person name="Albersmeier A."/>
            <person name="Kalinowski J."/>
            <person name="Ruckert C."/>
        </authorList>
    </citation>
    <scope>NUCLEOTIDE SEQUENCE</scope>
    <source>
        <strain evidence="3">KCTC 32182</strain>
    </source>
</reference>
<dbReference type="GO" id="GO:0022857">
    <property type="term" value="F:transmembrane transporter activity"/>
    <property type="evidence" value="ECO:0007669"/>
    <property type="project" value="InterPro"/>
</dbReference>
<dbReference type="EMBL" id="BMYX01000015">
    <property type="protein sequence ID" value="GGY20686.1"/>
    <property type="molecule type" value="Genomic_DNA"/>
</dbReference>
<dbReference type="AlphaFoldDB" id="A0A918P543"/>
<evidence type="ECO:0000256" key="1">
    <source>
        <dbReference type="ARBA" id="ARBA00009477"/>
    </source>
</evidence>
<gene>
    <name evidence="3" type="ORF">GCM10011289_25380</name>
</gene>
<sequence>MRMKWTKLLIVAAVLVAAGTAFKIWQARQHVLPDGLIQTNGRLEGDQTLVSSKYPGRLASVKVGEGDMVAAGQVVATLDAAELQARRDAAKAALASAGAQKIRAAAQLAQARRDAARFADLLTRGSVDRVRAEQMQLAAVAAGTVLAQSQEQERQAAATVREVDAMLAEQALKAPVSGVVTSRLRLPGEVVGAGGSILDIVNLDTLYLKVYVPENQIGRVRLGLPARIYTDAFPGTAFEARVSYIASRAEFTPKEVQTPDERVKLVYAVKLNLVANPQHRLTPGLPADAVIRWKDGVQWQKPHW</sequence>
<comment type="similarity">
    <text evidence="1">Belongs to the membrane fusion protein (MFP) (TC 8.A.1) family.</text>
</comment>
<comment type="caution">
    <text evidence="3">The sequence shown here is derived from an EMBL/GenBank/DDBJ whole genome shotgun (WGS) entry which is preliminary data.</text>
</comment>
<dbReference type="SUPFAM" id="SSF111369">
    <property type="entry name" value="HlyD-like secretion proteins"/>
    <property type="match status" value="1"/>
</dbReference>
<name>A0A918P543_9NEIS</name>
<protein>
    <submittedName>
        <fullName evidence="3">Secretion protein HylD</fullName>
    </submittedName>
</protein>
<dbReference type="Gene3D" id="2.40.30.170">
    <property type="match status" value="1"/>
</dbReference>
<keyword evidence="4" id="KW-1185">Reference proteome</keyword>
<organism evidence="3 4">
    <name type="scientific">Paludibacterium paludis</name>
    <dbReference type="NCBI Taxonomy" id="1225769"/>
    <lineage>
        <taxon>Bacteria</taxon>
        <taxon>Pseudomonadati</taxon>
        <taxon>Pseudomonadota</taxon>
        <taxon>Betaproteobacteria</taxon>
        <taxon>Neisseriales</taxon>
        <taxon>Chromobacteriaceae</taxon>
        <taxon>Paludibacterium</taxon>
    </lineage>
</organism>
<dbReference type="PANTHER" id="PTHR30438:SF2">
    <property type="entry name" value="MEMBRANE PROTEIN"/>
    <property type="match status" value="1"/>
</dbReference>
<evidence type="ECO:0000259" key="2">
    <source>
        <dbReference type="Pfam" id="PF25954"/>
    </source>
</evidence>
<dbReference type="PANTHER" id="PTHR30438">
    <property type="entry name" value="36 KDA ANTIGEN-RELATED"/>
    <property type="match status" value="1"/>
</dbReference>
<dbReference type="InterPro" id="IPR058792">
    <property type="entry name" value="Beta-barrel_RND_2"/>
</dbReference>
<dbReference type="GO" id="GO:0005886">
    <property type="term" value="C:plasma membrane"/>
    <property type="evidence" value="ECO:0007669"/>
    <property type="project" value="TreeGrafter"/>
</dbReference>
<evidence type="ECO:0000313" key="3">
    <source>
        <dbReference type="EMBL" id="GGY20686.1"/>
    </source>
</evidence>
<accession>A0A918P543</accession>